<evidence type="ECO:0000313" key="2">
    <source>
        <dbReference type="EMBL" id="CAI6359687.1"/>
    </source>
</evidence>
<organism evidence="2 3">
    <name type="scientific">Macrosiphum euphorbiae</name>
    <name type="common">potato aphid</name>
    <dbReference type="NCBI Taxonomy" id="13131"/>
    <lineage>
        <taxon>Eukaryota</taxon>
        <taxon>Metazoa</taxon>
        <taxon>Ecdysozoa</taxon>
        <taxon>Arthropoda</taxon>
        <taxon>Hexapoda</taxon>
        <taxon>Insecta</taxon>
        <taxon>Pterygota</taxon>
        <taxon>Neoptera</taxon>
        <taxon>Paraneoptera</taxon>
        <taxon>Hemiptera</taxon>
        <taxon>Sternorrhyncha</taxon>
        <taxon>Aphidomorpha</taxon>
        <taxon>Aphidoidea</taxon>
        <taxon>Aphididae</taxon>
        <taxon>Macrosiphini</taxon>
        <taxon>Macrosiphum</taxon>
    </lineage>
</organism>
<dbReference type="AlphaFoldDB" id="A0AAV0WVY2"/>
<gene>
    <name evidence="2" type="ORF">MEUPH1_LOCUS15074</name>
</gene>
<keyword evidence="3" id="KW-1185">Reference proteome</keyword>
<protein>
    <recommendedName>
        <fullName evidence="1">Reverse transcriptase Ty1/copia-type domain-containing protein</fullName>
    </recommendedName>
</protein>
<reference evidence="2 3" key="1">
    <citation type="submission" date="2023-01" db="EMBL/GenBank/DDBJ databases">
        <authorList>
            <person name="Whitehead M."/>
        </authorList>
    </citation>
    <scope>NUCLEOTIDE SEQUENCE [LARGE SCALE GENOMIC DNA]</scope>
</reference>
<evidence type="ECO:0000313" key="3">
    <source>
        <dbReference type="Proteomes" id="UP001160148"/>
    </source>
</evidence>
<comment type="caution">
    <text evidence="2">The sequence shown here is derived from an EMBL/GenBank/DDBJ whole genome shotgun (WGS) entry which is preliminary data.</text>
</comment>
<dbReference type="Pfam" id="PF07727">
    <property type="entry name" value="RVT_2"/>
    <property type="match status" value="1"/>
</dbReference>
<name>A0AAV0WVY2_9HEMI</name>
<dbReference type="InterPro" id="IPR013103">
    <property type="entry name" value="RVT_2"/>
</dbReference>
<dbReference type="EMBL" id="CARXXK010000002">
    <property type="protein sequence ID" value="CAI6359687.1"/>
    <property type="molecule type" value="Genomic_DNA"/>
</dbReference>
<accession>A0AAV0WVY2</accession>
<proteinExistence type="predicted"/>
<sequence>MEYLRQHFNITEKELNQFLGTEIVQKSDGSIVMHQGLYCKRILEKFNMTEANPVQIPAEPQHSLDDKQQNTNLTILCPARERAAHRPKLVPPHNTLP</sequence>
<feature type="domain" description="Reverse transcriptase Ty1/copia-type" evidence="1">
    <location>
        <begin position="4"/>
        <end position="59"/>
    </location>
</feature>
<dbReference type="Proteomes" id="UP001160148">
    <property type="component" value="Unassembled WGS sequence"/>
</dbReference>
<evidence type="ECO:0000259" key="1">
    <source>
        <dbReference type="Pfam" id="PF07727"/>
    </source>
</evidence>